<sequence>MTSFLLKTIVLAVLVQLAFGATFMMPECPDGVANGSYFLLEGMCAACWCQAPAASAGMTAPQPMASCVSCAVVNMGCGETELVNPNATYPACCEERCKNN</sequence>
<accession>A0A0L8G8C6</accession>
<feature type="chain" id="PRO_5005582824" description="VWFC domain-containing protein" evidence="1">
    <location>
        <begin position="21"/>
        <end position="100"/>
    </location>
</feature>
<feature type="signal peptide" evidence="1">
    <location>
        <begin position="1"/>
        <end position="20"/>
    </location>
</feature>
<evidence type="ECO:0000313" key="2">
    <source>
        <dbReference type="EMBL" id="KOF73262.1"/>
    </source>
</evidence>
<organism evidence="2">
    <name type="scientific">Octopus bimaculoides</name>
    <name type="common">California two-spotted octopus</name>
    <dbReference type="NCBI Taxonomy" id="37653"/>
    <lineage>
        <taxon>Eukaryota</taxon>
        <taxon>Metazoa</taxon>
        <taxon>Spiralia</taxon>
        <taxon>Lophotrochozoa</taxon>
        <taxon>Mollusca</taxon>
        <taxon>Cephalopoda</taxon>
        <taxon>Coleoidea</taxon>
        <taxon>Octopodiformes</taxon>
        <taxon>Octopoda</taxon>
        <taxon>Incirrata</taxon>
        <taxon>Octopodidae</taxon>
        <taxon>Octopus</taxon>
    </lineage>
</organism>
<keyword evidence="1" id="KW-0732">Signal</keyword>
<protein>
    <recommendedName>
        <fullName evidence="3">VWFC domain-containing protein</fullName>
    </recommendedName>
</protein>
<dbReference type="AlphaFoldDB" id="A0A0L8G8C6"/>
<name>A0A0L8G8C6_OCTBM</name>
<reference evidence="2" key="1">
    <citation type="submission" date="2015-07" db="EMBL/GenBank/DDBJ databases">
        <title>MeaNS - Measles Nucleotide Surveillance Program.</title>
        <authorList>
            <person name="Tran T."/>
            <person name="Druce J."/>
        </authorList>
    </citation>
    <scope>NUCLEOTIDE SEQUENCE</scope>
    <source>
        <strain evidence="2">UCB-OBI-ISO-001</strain>
        <tissue evidence="2">Gonad</tissue>
    </source>
</reference>
<dbReference type="EMBL" id="KQ423220">
    <property type="protein sequence ID" value="KOF73262.1"/>
    <property type="molecule type" value="Genomic_DNA"/>
</dbReference>
<evidence type="ECO:0000256" key="1">
    <source>
        <dbReference type="SAM" id="SignalP"/>
    </source>
</evidence>
<evidence type="ECO:0008006" key="3">
    <source>
        <dbReference type="Google" id="ProtNLM"/>
    </source>
</evidence>
<gene>
    <name evidence="2" type="ORF">OCBIM_22038153mg</name>
</gene>
<proteinExistence type="predicted"/>